<gene>
    <name evidence="1" type="ORF">F9U64_11095</name>
</gene>
<dbReference type="CDD" id="cd02518">
    <property type="entry name" value="GT2_SpsF"/>
    <property type="match status" value="1"/>
</dbReference>
<evidence type="ECO:0000313" key="2">
    <source>
        <dbReference type="Proteomes" id="UP000480246"/>
    </source>
</evidence>
<reference evidence="1 2" key="1">
    <citation type="submission" date="2019-10" db="EMBL/GenBank/DDBJ databases">
        <title>Gracilibacillus sp. nov. isolated from rice seeds.</title>
        <authorList>
            <person name="He S."/>
        </authorList>
    </citation>
    <scope>NUCLEOTIDE SEQUENCE [LARGE SCALE GENOMIC DNA]</scope>
    <source>
        <strain evidence="1 2">TD8</strain>
    </source>
</reference>
<comment type="caution">
    <text evidence="1">The sequence shown here is derived from an EMBL/GenBank/DDBJ whole genome shotgun (WGS) entry which is preliminary data.</text>
</comment>
<proteinExistence type="predicted"/>
<keyword evidence="1" id="KW-0808">Transferase</keyword>
<dbReference type="GO" id="GO:0005829">
    <property type="term" value="C:cytosol"/>
    <property type="evidence" value="ECO:0007669"/>
    <property type="project" value="TreeGrafter"/>
</dbReference>
<protein>
    <submittedName>
        <fullName evidence="1">NTP transferase domain-containing protein</fullName>
    </submittedName>
</protein>
<dbReference type="RefSeq" id="WP_153403359.1">
    <property type="nucleotide sequence ID" value="NZ_ML762430.1"/>
</dbReference>
<dbReference type="EMBL" id="WEID01000053">
    <property type="protein sequence ID" value="KAB8135351.1"/>
    <property type="molecule type" value="Genomic_DNA"/>
</dbReference>
<organism evidence="1 2">
    <name type="scientific">Gracilibacillus oryzae</name>
    <dbReference type="NCBI Taxonomy" id="1672701"/>
    <lineage>
        <taxon>Bacteria</taxon>
        <taxon>Bacillati</taxon>
        <taxon>Bacillota</taxon>
        <taxon>Bacilli</taxon>
        <taxon>Bacillales</taxon>
        <taxon>Bacillaceae</taxon>
        <taxon>Gracilibacillus</taxon>
    </lineage>
</organism>
<dbReference type="OrthoDB" id="9815559at2"/>
<name>A0A7C8GT53_9BACI</name>
<dbReference type="InterPro" id="IPR003329">
    <property type="entry name" value="Cytidylyl_trans"/>
</dbReference>
<dbReference type="Pfam" id="PF02348">
    <property type="entry name" value="CTP_transf_3"/>
    <property type="match status" value="1"/>
</dbReference>
<dbReference type="InterPro" id="IPR029044">
    <property type="entry name" value="Nucleotide-diphossugar_trans"/>
</dbReference>
<dbReference type="SUPFAM" id="SSF53448">
    <property type="entry name" value="Nucleotide-diphospho-sugar transferases"/>
    <property type="match status" value="1"/>
</dbReference>
<dbReference type="AlphaFoldDB" id="A0A7C8GT53"/>
<sequence>MKTAAIIQARMGSTRLPGKVLRQVLGKPLLSYQLERIRQAEKVDEIIVATTTEEIDDEIVHFCQSENILCFRGSEQDVLSRYYEASKLTDANVIVRLTSDCPLIDPEVIDKVIGAYTESSDYVSNVMQRTYPRGMDVEVFSKELLGKIHQYAKTESDREHVTTYVRDQPDLFQVVDVLHDINYSKLRLTIDTAEDFQLVKNIMEALNQVKPQFRLDDIISVLNDHPEWLKINQHIEQKRWK</sequence>
<dbReference type="GO" id="GO:0016740">
    <property type="term" value="F:transferase activity"/>
    <property type="evidence" value="ECO:0007669"/>
    <property type="project" value="UniProtKB-KW"/>
</dbReference>
<accession>A0A7C8GT53</accession>
<dbReference type="Gene3D" id="3.90.550.10">
    <property type="entry name" value="Spore Coat Polysaccharide Biosynthesis Protein SpsA, Chain A"/>
    <property type="match status" value="1"/>
</dbReference>
<dbReference type="PANTHER" id="PTHR42866">
    <property type="entry name" value="3-DEOXY-MANNO-OCTULOSONATE CYTIDYLYLTRANSFERASE"/>
    <property type="match status" value="1"/>
</dbReference>
<keyword evidence="2" id="KW-1185">Reference proteome</keyword>
<dbReference type="PANTHER" id="PTHR42866:SF1">
    <property type="entry name" value="SPORE COAT POLYSACCHARIDE BIOSYNTHESIS PROTEIN SPSF"/>
    <property type="match status" value="1"/>
</dbReference>
<evidence type="ECO:0000313" key="1">
    <source>
        <dbReference type="EMBL" id="KAB8135351.1"/>
    </source>
</evidence>
<dbReference type="Proteomes" id="UP000480246">
    <property type="component" value="Unassembled WGS sequence"/>
</dbReference>